<dbReference type="Proteomes" id="UP001461163">
    <property type="component" value="Unassembled WGS sequence"/>
</dbReference>
<dbReference type="EMBL" id="JBBMQS010000008">
    <property type="protein sequence ID" value="MEM5498537.1"/>
    <property type="molecule type" value="Genomic_DNA"/>
</dbReference>
<organism evidence="1 2">
    <name type="scientific">Paraglaciecola mesophila</name>
    <dbReference type="NCBI Taxonomy" id="197222"/>
    <lineage>
        <taxon>Bacteria</taxon>
        <taxon>Pseudomonadati</taxon>
        <taxon>Pseudomonadota</taxon>
        <taxon>Gammaproteobacteria</taxon>
        <taxon>Alteromonadales</taxon>
        <taxon>Alteromonadaceae</taxon>
        <taxon>Paraglaciecola</taxon>
    </lineage>
</organism>
<dbReference type="RefSeq" id="WP_081974743.1">
    <property type="nucleotide sequence ID" value="NZ_JBBMQS010000008.1"/>
</dbReference>
<proteinExistence type="predicted"/>
<accession>A0ABU9SXG8</accession>
<protein>
    <submittedName>
        <fullName evidence="1">Uncharacterized protein</fullName>
    </submittedName>
</protein>
<evidence type="ECO:0000313" key="1">
    <source>
        <dbReference type="EMBL" id="MEM5498537.1"/>
    </source>
</evidence>
<keyword evidence="2" id="KW-1185">Reference proteome</keyword>
<sequence>MHRHKKNRTSLMFGFFFTHQPLSLLNLIPSVLDPSKGLFGPEYPGNFLNLVCCISADALP</sequence>
<gene>
    <name evidence="1" type="ORF">WNY77_14110</name>
</gene>
<comment type="caution">
    <text evidence="1">The sequence shown here is derived from an EMBL/GenBank/DDBJ whole genome shotgun (WGS) entry which is preliminary data.</text>
</comment>
<evidence type="ECO:0000313" key="2">
    <source>
        <dbReference type="Proteomes" id="UP001461163"/>
    </source>
</evidence>
<name>A0ABU9SXG8_9ALTE</name>
<reference evidence="1 2" key="1">
    <citation type="submission" date="2024-03" db="EMBL/GenBank/DDBJ databases">
        <title>Community enrichment and isolation of bacterial strains for fucoidan degradation.</title>
        <authorList>
            <person name="Sichert A."/>
        </authorList>
    </citation>
    <scope>NUCLEOTIDE SEQUENCE [LARGE SCALE GENOMIC DNA]</scope>
    <source>
        <strain evidence="1 2">AS12</strain>
    </source>
</reference>